<feature type="region of interest" description="Disordered" evidence="1">
    <location>
        <begin position="266"/>
        <end position="339"/>
    </location>
</feature>
<feature type="compositionally biased region" description="Pro residues" evidence="1">
    <location>
        <begin position="395"/>
        <end position="404"/>
    </location>
</feature>
<comment type="caution">
    <text evidence="2">The sequence shown here is derived from an EMBL/GenBank/DDBJ whole genome shotgun (WGS) entry which is preliminary data.</text>
</comment>
<feature type="region of interest" description="Disordered" evidence="1">
    <location>
        <begin position="21"/>
        <end position="87"/>
    </location>
</feature>
<feature type="region of interest" description="Disordered" evidence="1">
    <location>
        <begin position="542"/>
        <end position="763"/>
    </location>
</feature>
<organism evidence="2 3">
    <name type="scientific">Clohesyomyces aquaticus</name>
    <dbReference type="NCBI Taxonomy" id="1231657"/>
    <lineage>
        <taxon>Eukaryota</taxon>
        <taxon>Fungi</taxon>
        <taxon>Dikarya</taxon>
        <taxon>Ascomycota</taxon>
        <taxon>Pezizomycotina</taxon>
        <taxon>Dothideomycetes</taxon>
        <taxon>Pleosporomycetidae</taxon>
        <taxon>Pleosporales</taxon>
        <taxon>Lindgomycetaceae</taxon>
        <taxon>Clohesyomyces</taxon>
    </lineage>
</organism>
<name>A0A1Y1YPT5_9PLEO</name>
<dbReference type="AlphaFoldDB" id="A0A1Y1YPT5"/>
<evidence type="ECO:0000256" key="1">
    <source>
        <dbReference type="SAM" id="MobiDB-lite"/>
    </source>
</evidence>
<evidence type="ECO:0000313" key="2">
    <source>
        <dbReference type="EMBL" id="ORY00030.1"/>
    </source>
</evidence>
<feature type="region of interest" description="Disordered" evidence="1">
    <location>
        <begin position="433"/>
        <end position="490"/>
    </location>
</feature>
<feature type="region of interest" description="Disordered" evidence="1">
    <location>
        <begin position="369"/>
        <end position="420"/>
    </location>
</feature>
<protein>
    <submittedName>
        <fullName evidence="2">Uncharacterized protein</fullName>
    </submittedName>
</protein>
<feature type="compositionally biased region" description="Basic residues" evidence="1">
    <location>
        <begin position="592"/>
        <end position="608"/>
    </location>
</feature>
<evidence type="ECO:0000313" key="3">
    <source>
        <dbReference type="Proteomes" id="UP000193144"/>
    </source>
</evidence>
<accession>A0A1Y1YPT5</accession>
<proteinExistence type="predicted"/>
<feature type="compositionally biased region" description="Basic and acidic residues" evidence="1">
    <location>
        <begin position="479"/>
        <end position="490"/>
    </location>
</feature>
<feature type="compositionally biased region" description="Polar residues" evidence="1">
    <location>
        <begin position="685"/>
        <end position="694"/>
    </location>
</feature>
<feature type="compositionally biased region" description="Polar residues" evidence="1">
    <location>
        <begin position="219"/>
        <end position="232"/>
    </location>
</feature>
<reference evidence="2 3" key="1">
    <citation type="submission" date="2016-07" db="EMBL/GenBank/DDBJ databases">
        <title>Pervasive Adenine N6-methylation of Active Genes in Fungi.</title>
        <authorList>
            <consortium name="DOE Joint Genome Institute"/>
            <person name="Mondo S.J."/>
            <person name="Dannebaum R.O."/>
            <person name="Kuo R.C."/>
            <person name="Labutti K."/>
            <person name="Haridas S."/>
            <person name="Kuo A."/>
            <person name="Salamov A."/>
            <person name="Ahrendt S.R."/>
            <person name="Lipzen A."/>
            <person name="Sullivan W."/>
            <person name="Andreopoulos W.B."/>
            <person name="Clum A."/>
            <person name="Lindquist E."/>
            <person name="Daum C."/>
            <person name="Ramamoorthy G.K."/>
            <person name="Gryganskyi A."/>
            <person name="Culley D."/>
            <person name="Magnuson J.K."/>
            <person name="James T.Y."/>
            <person name="O'Malley M.A."/>
            <person name="Stajich J.E."/>
            <person name="Spatafora J.W."/>
            <person name="Visel A."/>
            <person name="Grigoriev I.V."/>
        </authorList>
    </citation>
    <scope>NUCLEOTIDE SEQUENCE [LARGE SCALE GENOMIC DNA]</scope>
    <source>
        <strain evidence="2 3">CBS 115471</strain>
    </source>
</reference>
<gene>
    <name evidence="2" type="ORF">BCR34DRAFT_606427</name>
</gene>
<feature type="compositionally biased region" description="Basic residues" evidence="1">
    <location>
        <begin position="436"/>
        <end position="446"/>
    </location>
</feature>
<feature type="compositionally biased region" description="Basic and acidic residues" evidence="1">
    <location>
        <begin position="271"/>
        <end position="290"/>
    </location>
</feature>
<feature type="region of interest" description="Disordered" evidence="1">
    <location>
        <begin position="206"/>
        <end position="232"/>
    </location>
</feature>
<keyword evidence="3" id="KW-1185">Reference proteome</keyword>
<feature type="compositionally biased region" description="Polar residues" evidence="1">
    <location>
        <begin position="72"/>
        <end position="87"/>
    </location>
</feature>
<sequence length="763" mass="83429">MADKIPPTVKYPFAKDEPILRRAASDNKWAPTDNIKPGPQIPVQVVTKPSEPDSLEVSFYGGDQGERHNGDPRSSPSIHPLGSTVSTGSWENDSLFARDSLNITIPEFPSPPSTHRITRWPAYDFPEATTSEFEAPQKASVVQPSVSDSPATLFPRSSYSSLCLTESHISEERNLKSDSPLRTPHLTCLLSLTSADMPVTAVRYRTSGVLPKEGEPKKAQQTGTKNSKSPHQISSFIQRLQDIHNDGPSSESQKVWAGIQRIRKVQQAKSQGEKQRERFYEQKVKPERSLPKSPPTKQDKVWGFPYNVSSPDKVSPLLPHALSDGKGKRRVSKLVSEPTLSPSSLAVPLVASASVHYDAVSPIAPKKYADITKPLPPVPQLTAAPKSRRKNTTPSRPPPSPPSPRGKGKSPGGNFLSVPEDSVRKCFTLEDVHNIKPNRKSPRHRGHGEEAEIKQGESITSHSGRHEVALGTPNVSPNKHKEIKADKNALRRQEKLKAKISAPLPMVSPVPFTSNVDVKNGGVGGPGAAISLSVKNGHVIRRSPGTKLETEKKAVSPHTPPSRPLRPSVLGAERKSPTQHGIHFADLLSRGRLFHTHIPHSKPRKRSKSKDSDMSFGCRGLVDGGQAALTYLHFSPRPSPLSQDRTEDHSPSYRSATPIRPKHRPPKPRPPKLRLPVRAADIQQPGPSEQIQAQSHERPYDQIYAQEPNGLKPAPLFSGGRSGCGNRSDSAGAGDSARGKSVVRDTNFYRPYDDVLQEYDGQG</sequence>
<dbReference type="OrthoDB" id="10690274at2759"/>
<feature type="compositionally biased region" description="Basic residues" evidence="1">
    <location>
        <begin position="660"/>
        <end position="672"/>
    </location>
</feature>
<dbReference type="Proteomes" id="UP000193144">
    <property type="component" value="Unassembled WGS sequence"/>
</dbReference>
<dbReference type="EMBL" id="MCFA01000189">
    <property type="protein sequence ID" value="ORY00030.1"/>
    <property type="molecule type" value="Genomic_DNA"/>
</dbReference>